<feature type="transmembrane region" description="Helical" evidence="7">
    <location>
        <begin position="329"/>
        <end position="349"/>
    </location>
</feature>
<protein>
    <recommendedName>
        <fullName evidence="10">O-antigen/teichoic acid export membrane protein</fullName>
    </recommendedName>
</protein>
<evidence type="ECO:0000256" key="6">
    <source>
        <dbReference type="ARBA" id="ARBA00023136"/>
    </source>
</evidence>
<feature type="transmembrane region" description="Helical" evidence="7">
    <location>
        <begin position="369"/>
        <end position="388"/>
    </location>
</feature>
<feature type="transmembrane region" description="Helical" evidence="7">
    <location>
        <begin position="428"/>
        <end position="447"/>
    </location>
</feature>
<dbReference type="InterPro" id="IPR050833">
    <property type="entry name" value="Poly_Biosynth_Transport"/>
</dbReference>
<dbReference type="RefSeq" id="WP_131927146.1">
    <property type="nucleotide sequence ID" value="NZ_SLXB01000023.1"/>
</dbReference>
<reference evidence="8 9" key="1">
    <citation type="submission" date="2019-03" db="EMBL/GenBank/DDBJ databases">
        <title>Genomic Encyclopedia of Type Strains, Phase IV (KMG-IV): sequencing the most valuable type-strain genomes for metagenomic binning, comparative biology and taxonomic classification.</title>
        <authorList>
            <person name="Goeker M."/>
        </authorList>
    </citation>
    <scope>NUCLEOTIDE SEQUENCE [LARGE SCALE GENOMIC DNA]</scope>
    <source>
        <strain evidence="8 9">DSM 23917</strain>
    </source>
</reference>
<comment type="subcellular location">
    <subcellularLocation>
        <location evidence="1">Cell membrane</location>
        <topology evidence="1">Multi-pass membrane protein</topology>
    </subcellularLocation>
</comment>
<evidence type="ECO:0000256" key="2">
    <source>
        <dbReference type="ARBA" id="ARBA00007430"/>
    </source>
</evidence>
<sequence length="457" mass="52004">MANIVKELAKKIGIDKSIAYSSGARIIGGFTGVASVFFITTFLTGVEQGFFYTFGSLLAMQVFFELGLTSIMTQFAAHEASCLQLTDDGHYSGDPFFVSRLASLVRFCIKWYAILALLVVSFLLIVGFLYFKRFGETQSTDVEWRLPWIIISIATGIKLYEGPLTSILSGLGYVKEMSIITFGQQIIIPVFTWIGLAVGLKLYVVGLGYLVSVIVWLTFVIRQGLLRIIINLWNEKIENRVSYMKEIFPLQWRISLSWISGYFIFNIFNIVLFVVEGAVVAGQMGMTLQALNAIQTLSFSWIGTKVPLYSKLIALKDYVQLDKLFKKTLRQMTSVCAVLLFLFLLFIFFLRITELKINGNVFADRFLDYIPLLLMIIPVYTHQYVNSWATYLRCHKKEPFLINSVVAGGLCMISTLGFGHLYGLYGVTIGYCIIQILMFPWGYYTYYSYKRKWHNGK</sequence>
<keyword evidence="5 7" id="KW-1133">Transmembrane helix</keyword>
<organism evidence="8 9">
    <name type="scientific">Prevotella heparinolytica</name>
    <dbReference type="NCBI Taxonomy" id="28113"/>
    <lineage>
        <taxon>Bacteria</taxon>
        <taxon>Pseudomonadati</taxon>
        <taxon>Bacteroidota</taxon>
        <taxon>Bacteroidia</taxon>
        <taxon>Bacteroidales</taxon>
        <taxon>Bacteroidaceae</taxon>
        <taxon>Bacteroides</taxon>
    </lineage>
</organism>
<evidence type="ECO:0000313" key="9">
    <source>
        <dbReference type="Proteomes" id="UP000295600"/>
    </source>
</evidence>
<feature type="transmembrane region" description="Helical" evidence="7">
    <location>
        <begin position="26"/>
        <end position="44"/>
    </location>
</feature>
<evidence type="ECO:0000313" key="8">
    <source>
        <dbReference type="EMBL" id="TCO88924.1"/>
    </source>
</evidence>
<feature type="transmembrane region" description="Helical" evidence="7">
    <location>
        <begin position="50"/>
        <end position="68"/>
    </location>
</feature>
<feature type="transmembrane region" description="Helical" evidence="7">
    <location>
        <begin position="400"/>
        <end position="422"/>
    </location>
</feature>
<evidence type="ECO:0000256" key="3">
    <source>
        <dbReference type="ARBA" id="ARBA00022475"/>
    </source>
</evidence>
<comment type="similarity">
    <text evidence="2">Belongs to the polysaccharide synthase family.</text>
</comment>
<evidence type="ECO:0000256" key="4">
    <source>
        <dbReference type="ARBA" id="ARBA00022692"/>
    </source>
</evidence>
<dbReference type="EMBL" id="SLXB01000023">
    <property type="protein sequence ID" value="TCO88924.1"/>
    <property type="molecule type" value="Genomic_DNA"/>
</dbReference>
<feature type="transmembrane region" description="Helical" evidence="7">
    <location>
        <begin position="186"/>
        <end position="204"/>
    </location>
</feature>
<evidence type="ECO:0000256" key="5">
    <source>
        <dbReference type="ARBA" id="ARBA00022989"/>
    </source>
</evidence>
<keyword evidence="4 7" id="KW-0812">Transmembrane</keyword>
<evidence type="ECO:0000256" key="1">
    <source>
        <dbReference type="ARBA" id="ARBA00004651"/>
    </source>
</evidence>
<comment type="caution">
    <text evidence="8">The sequence shown here is derived from an EMBL/GenBank/DDBJ whole genome shotgun (WGS) entry which is preliminary data.</text>
</comment>
<dbReference type="Proteomes" id="UP000295600">
    <property type="component" value="Unassembled WGS sequence"/>
</dbReference>
<dbReference type="PANTHER" id="PTHR30250">
    <property type="entry name" value="PST FAMILY PREDICTED COLANIC ACID TRANSPORTER"/>
    <property type="match status" value="1"/>
</dbReference>
<dbReference type="GO" id="GO:0005886">
    <property type="term" value="C:plasma membrane"/>
    <property type="evidence" value="ECO:0007669"/>
    <property type="project" value="UniProtKB-SubCell"/>
</dbReference>
<evidence type="ECO:0000256" key="7">
    <source>
        <dbReference type="SAM" id="Phobius"/>
    </source>
</evidence>
<feature type="transmembrane region" description="Helical" evidence="7">
    <location>
        <begin position="254"/>
        <end position="275"/>
    </location>
</feature>
<evidence type="ECO:0008006" key="10">
    <source>
        <dbReference type="Google" id="ProtNLM"/>
    </source>
</evidence>
<keyword evidence="3" id="KW-1003">Cell membrane</keyword>
<gene>
    <name evidence="8" type="ORF">EV202_12332</name>
</gene>
<feature type="transmembrane region" description="Helical" evidence="7">
    <location>
        <begin position="210"/>
        <end position="233"/>
    </location>
</feature>
<dbReference type="PANTHER" id="PTHR30250:SF10">
    <property type="entry name" value="LIPOPOLYSACCHARIDE BIOSYNTHESIS PROTEIN WZXC"/>
    <property type="match status" value="1"/>
</dbReference>
<proteinExistence type="inferred from homology"/>
<dbReference type="AlphaFoldDB" id="A0A4R2LGT4"/>
<name>A0A4R2LGT4_9BACE</name>
<accession>A0A4R2LGT4</accession>
<feature type="transmembrane region" description="Helical" evidence="7">
    <location>
        <begin position="109"/>
        <end position="131"/>
    </location>
</feature>
<keyword evidence="6 7" id="KW-0472">Membrane</keyword>